<dbReference type="PROSITE" id="PS50077">
    <property type="entry name" value="HEAT_REPEAT"/>
    <property type="match status" value="1"/>
</dbReference>
<dbReference type="Proteomes" id="UP000054908">
    <property type="component" value="Unassembled WGS sequence"/>
</dbReference>
<protein>
    <submittedName>
        <fullName evidence="2">HEAT repeat protein</fullName>
    </submittedName>
</protein>
<evidence type="ECO:0000313" key="2">
    <source>
        <dbReference type="EMBL" id="KTD24691.1"/>
    </source>
</evidence>
<evidence type="ECO:0000313" key="3">
    <source>
        <dbReference type="Proteomes" id="UP000054908"/>
    </source>
</evidence>
<dbReference type="SUPFAM" id="SSF48371">
    <property type="entry name" value="ARM repeat"/>
    <property type="match status" value="1"/>
</dbReference>
<accession>A0A0W0VXE2</accession>
<keyword evidence="3" id="KW-1185">Reference proteome</keyword>
<proteinExistence type="predicted"/>
<feature type="domain" description="Maestro-like HEAT-repeats" evidence="1">
    <location>
        <begin position="4"/>
        <end position="117"/>
    </location>
</feature>
<dbReference type="InterPro" id="IPR021133">
    <property type="entry name" value="HEAT_type_2"/>
</dbReference>
<evidence type="ECO:0000259" key="1">
    <source>
        <dbReference type="Pfam" id="PF21047"/>
    </source>
</evidence>
<comment type="caution">
    <text evidence="2">The sequence shown here is derived from an EMBL/GenBank/DDBJ whole genome shotgun (WGS) entry which is preliminary data.</text>
</comment>
<name>A0A0W0VXE2_9GAMM</name>
<dbReference type="PATRIC" id="fig|466.6.peg.2970"/>
<dbReference type="Pfam" id="PF21047">
    <property type="entry name" value="HEAT_Maestro"/>
    <property type="match status" value="1"/>
</dbReference>
<dbReference type="EMBL" id="LNYL01000050">
    <property type="protein sequence ID" value="KTD24691.1"/>
    <property type="molecule type" value="Genomic_DNA"/>
</dbReference>
<reference evidence="2 3" key="1">
    <citation type="submission" date="2015-11" db="EMBL/GenBank/DDBJ databases">
        <title>Genomic analysis of 38 Legionella species identifies large and diverse effector repertoires.</title>
        <authorList>
            <person name="Burstein D."/>
            <person name="Amaro F."/>
            <person name="Zusman T."/>
            <person name="Lifshitz Z."/>
            <person name="Cohen O."/>
            <person name="Gilbert J.A."/>
            <person name="Pupko T."/>
            <person name="Shuman H.A."/>
            <person name="Segal G."/>
        </authorList>
    </citation>
    <scope>NUCLEOTIDE SEQUENCE [LARGE SCALE GENOMIC DNA]</scope>
    <source>
        <strain evidence="2 3">PX-1-G2-E2</strain>
    </source>
</reference>
<organism evidence="2 3">
    <name type="scientific">Legionella maceachernii</name>
    <dbReference type="NCBI Taxonomy" id="466"/>
    <lineage>
        <taxon>Bacteria</taxon>
        <taxon>Pseudomonadati</taxon>
        <taxon>Pseudomonadota</taxon>
        <taxon>Gammaproteobacteria</taxon>
        <taxon>Legionellales</taxon>
        <taxon>Legionellaceae</taxon>
        <taxon>Legionella</taxon>
    </lineage>
</organism>
<gene>
    <name evidence="2" type="ORF">Lmac_2778</name>
</gene>
<dbReference type="InterPro" id="IPR048465">
    <property type="entry name" value="Maestro-like_HEAT"/>
</dbReference>
<dbReference type="InterPro" id="IPR016024">
    <property type="entry name" value="ARM-type_fold"/>
</dbReference>
<dbReference type="AlphaFoldDB" id="A0A0W0VXE2"/>
<sequence length="200" mass="22069">MESVKTNLNNQETNLHQAALNCLATIAPFLDKETLTTFVDLVINNLNNPDSKIRETALNCLTAIVPALEKEMVATLVESIKNKLNASNSTKYVRQAALNCLTVMIPALNKEILNTLVEPVINKLNDVQSQIRQTASHLLVFLLANPDNNLKIEIDSTSLNTSEALLIHAVSGWISQIHQVATQAEVAMQPEHEDPPMNRL</sequence>
<dbReference type="Gene3D" id="1.25.10.10">
    <property type="entry name" value="Leucine-rich Repeat Variant"/>
    <property type="match status" value="1"/>
</dbReference>
<dbReference type="InterPro" id="IPR011989">
    <property type="entry name" value="ARM-like"/>
</dbReference>